<evidence type="ECO:0000313" key="2">
    <source>
        <dbReference type="EMBL" id="MVQ50475.1"/>
    </source>
</evidence>
<sequence length="86" mass="9694">MKEFWVYTLLRLVLFLASLGIVVGAWVLIAGEFNLLVAIVAAFLMSGLGSYYLLDRQREAFARRVEGRAERASAKIEELRSKEDAD</sequence>
<dbReference type="AlphaFoldDB" id="A0A6L6XYD9"/>
<evidence type="ECO:0000313" key="3">
    <source>
        <dbReference type="Proteomes" id="UP000473525"/>
    </source>
</evidence>
<keyword evidence="1" id="KW-0812">Transmembrane</keyword>
<reference evidence="2 3" key="1">
    <citation type="submission" date="2019-12" db="EMBL/GenBank/DDBJ databases">
        <authorList>
            <person name="Huq M.A."/>
        </authorList>
    </citation>
    <scope>NUCLEOTIDE SEQUENCE [LARGE SCALE GENOMIC DNA]</scope>
    <source>
        <strain evidence="2 3">MAH-18</strain>
    </source>
</reference>
<feature type="transmembrane region" description="Helical" evidence="1">
    <location>
        <begin position="35"/>
        <end position="54"/>
    </location>
</feature>
<keyword evidence="1" id="KW-0472">Membrane</keyword>
<name>A0A6L6XYD9_9ACTN</name>
<keyword evidence="1" id="KW-1133">Transmembrane helix</keyword>
<dbReference type="RefSeq" id="WP_181645341.1">
    <property type="nucleotide sequence ID" value="NZ_WSEK01000004.1"/>
</dbReference>
<dbReference type="EMBL" id="WSEK01000004">
    <property type="protein sequence ID" value="MVQ50475.1"/>
    <property type="molecule type" value="Genomic_DNA"/>
</dbReference>
<protein>
    <submittedName>
        <fullName evidence="2">DUF4229 domain-containing protein</fullName>
    </submittedName>
</protein>
<dbReference type="Proteomes" id="UP000473525">
    <property type="component" value="Unassembled WGS sequence"/>
</dbReference>
<gene>
    <name evidence="2" type="ORF">GON03_14910</name>
</gene>
<evidence type="ECO:0000256" key="1">
    <source>
        <dbReference type="SAM" id="Phobius"/>
    </source>
</evidence>
<feature type="transmembrane region" description="Helical" evidence="1">
    <location>
        <begin position="12"/>
        <end position="29"/>
    </location>
</feature>
<organism evidence="2 3">
    <name type="scientific">Nocardioides agri</name>
    <dbReference type="NCBI Taxonomy" id="2682843"/>
    <lineage>
        <taxon>Bacteria</taxon>
        <taxon>Bacillati</taxon>
        <taxon>Actinomycetota</taxon>
        <taxon>Actinomycetes</taxon>
        <taxon>Propionibacteriales</taxon>
        <taxon>Nocardioidaceae</taxon>
        <taxon>Nocardioides</taxon>
    </lineage>
</organism>
<proteinExistence type="predicted"/>
<keyword evidence="3" id="KW-1185">Reference proteome</keyword>
<comment type="caution">
    <text evidence="2">The sequence shown here is derived from an EMBL/GenBank/DDBJ whole genome shotgun (WGS) entry which is preliminary data.</text>
</comment>
<accession>A0A6L6XYD9</accession>
<dbReference type="Pfam" id="PF14012">
    <property type="entry name" value="DUF4229"/>
    <property type="match status" value="1"/>
</dbReference>
<dbReference type="InterPro" id="IPR025323">
    <property type="entry name" value="DUF4229"/>
</dbReference>